<evidence type="ECO:0000313" key="10">
    <source>
        <dbReference type="Proteomes" id="UP000034789"/>
    </source>
</evidence>
<keyword evidence="6 7" id="KW-0472">Membrane</keyword>
<keyword evidence="5 7" id="KW-1133">Transmembrane helix</keyword>
<proteinExistence type="inferred from homology"/>
<comment type="caution">
    <text evidence="9">The sequence shown here is derived from an EMBL/GenBank/DDBJ whole genome shotgun (WGS) entry which is preliminary data.</text>
</comment>
<protein>
    <submittedName>
        <fullName evidence="9">Binding-protein-dependent transport system inner membrane component</fullName>
    </submittedName>
</protein>
<feature type="transmembrane region" description="Helical" evidence="7">
    <location>
        <begin position="91"/>
        <end position="116"/>
    </location>
</feature>
<feature type="domain" description="ABC transmembrane type-1" evidence="8">
    <location>
        <begin position="56"/>
        <end position="234"/>
    </location>
</feature>
<dbReference type="GO" id="GO:0005886">
    <property type="term" value="C:plasma membrane"/>
    <property type="evidence" value="ECO:0007669"/>
    <property type="project" value="UniProtKB-SubCell"/>
</dbReference>
<name>A0A0G2BP11_9BACT</name>
<dbReference type="InterPro" id="IPR000515">
    <property type="entry name" value="MetI-like"/>
</dbReference>
<feature type="transmembrane region" description="Helical" evidence="7">
    <location>
        <begin position="7"/>
        <end position="27"/>
    </location>
</feature>
<dbReference type="Proteomes" id="UP000034789">
    <property type="component" value="Unassembled WGS sequence"/>
</dbReference>
<dbReference type="Gene3D" id="1.10.3720.10">
    <property type="entry name" value="MetI-like"/>
    <property type="match status" value="1"/>
</dbReference>
<evidence type="ECO:0000259" key="8">
    <source>
        <dbReference type="PROSITE" id="PS50928"/>
    </source>
</evidence>
<feature type="transmembrane region" description="Helical" evidence="7">
    <location>
        <begin position="214"/>
        <end position="239"/>
    </location>
</feature>
<dbReference type="PANTHER" id="PTHR30151">
    <property type="entry name" value="ALKANE SULFONATE ABC TRANSPORTER-RELATED, MEMBRANE SUBUNIT"/>
    <property type="match status" value="1"/>
</dbReference>
<feature type="transmembrane region" description="Helical" evidence="7">
    <location>
        <begin position="185"/>
        <end position="207"/>
    </location>
</feature>
<dbReference type="AlphaFoldDB" id="A0A0G2BP11"/>
<evidence type="ECO:0000313" key="9">
    <source>
        <dbReference type="EMBL" id="KKW47649.1"/>
    </source>
</evidence>
<reference evidence="9 10" key="1">
    <citation type="journal article" date="2015" name="Nature">
        <title>rRNA introns, odd ribosomes, and small enigmatic genomes across a large radiation of phyla.</title>
        <authorList>
            <person name="Brown C.T."/>
            <person name="Hug L.A."/>
            <person name="Thomas B.C."/>
            <person name="Sharon I."/>
            <person name="Castelle C.J."/>
            <person name="Singh A."/>
            <person name="Wilkins M.J."/>
            <person name="Williams K.H."/>
            <person name="Banfield J.F."/>
        </authorList>
    </citation>
    <scope>NUCLEOTIDE SEQUENCE [LARGE SCALE GENOMIC DNA]</scope>
</reference>
<keyword evidence="2 7" id="KW-0813">Transport</keyword>
<evidence type="ECO:0000256" key="4">
    <source>
        <dbReference type="ARBA" id="ARBA00022692"/>
    </source>
</evidence>
<dbReference type="InterPro" id="IPR035906">
    <property type="entry name" value="MetI-like_sf"/>
</dbReference>
<dbReference type="SUPFAM" id="SSF161098">
    <property type="entry name" value="MetI-like"/>
    <property type="match status" value="1"/>
</dbReference>
<keyword evidence="3" id="KW-1003">Cell membrane</keyword>
<evidence type="ECO:0000256" key="7">
    <source>
        <dbReference type="RuleBase" id="RU363032"/>
    </source>
</evidence>
<evidence type="ECO:0000256" key="6">
    <source>
        <dbReference type="ARBA" id="ARBA00023136"/>
    </source>
</evidence>
<organism evidence="9 10">
    <name type="scientific">Candidatus Kaiserbacteria bacterium GW2011_GWA2_58_9</name>
    <dbReference type="NCBI Taxonomy" id="1618672"/>
    <lineage>
        <taxon>Bacteria</taxon>
        <taxon>Candidatus Kaiseribacteriota</taxon>
    </lineage>
</organism>
<keyword evidence="4 7" id="KW-0812">Transmembrane</keyword>
<evidence type="ECO:0000256" key="3">
    <source>
        <dbReference type="ARBA" id="ARBA00022475"/>
    </source>
</evidence>
<sequence length="249" mass="27141">MTMLEKLFPPLLILTSFIGAWELYVRLANISKTVLPPPSDIALAVLSYREILFVHAAQTLKEALIGLFFAVLLGVGFAAALFLMPRVRAGVYPLLVLSQTIPLIALAPLLLMWFGFDLFPKALIVILYCFFPVTIATFDALRAADENMVDLLKAMGASSWQILSYVRLPAALPSFFSGLRIAVTYAITAAIVGEFVGAYRGLGVFMLTSANSRAIVLVFAALVVTMLLTVALLALVSLAERVFVPWKKI</sequence>
<accession>A0A0G2BP11</accession>
<gene>
    <name evidence="9" type="ORF">UY98_C0008G0024</name>
</gene>
<dbReference type="CDD" id="cd06261">
    <property type="entry name" value="TM_PBP2"/>
    <property type="match status" value="1"/>
</dbReference>
<comment type="similarity">
    <text evidence="7">Belongs to the binding-protein-dependent transport system permease family.</text>
</comment>
<dbReference type="PROSITE" id="PS50928">
    <property type="entry name" value="ABC_TM1"/>
    <property type="match status" value="1"/>
</dbReference>
<evidence type="ECO:0000256" key="2">
    <source>
        <dbReference type="ARBA" id="ARBA00022448"/>
    </source>
</evidence>
<dbReference type="PANTHER" id="PTHR30151:SF20">
    <property type="entry name" value="ABC TRANSPORTER PERMEASE PROTEIN HI_0355-RELATED"/>
    <property type="match status" value="1"/>
</dbReference>
<feature type="transmembrane region" description="Helical" evidence="7">
    <location>
        <begin position="63"/>
        <end position="84"/>
    </location>
</feature>
<dbReference type="GO" id="GO:0055085">
    <property type="term" value="P:transmembrane transport"/>
    <property type="evidence" value="ECO:0007669"/>
    <property type="project" value="InterPro"/>
</dbReference>
<comment type="subcellular location">
    <subcellularLocation>
        <location evidence="1 7">Cell membrane</location>
        <topology evidence="1 7">Multi-pass membrane protein</topology>
    </subcellularLocation>
</comment>
<feature type="transmembrane region" description="Helical" evidence="7">
    <location>
        <begin position="122"/>
        <end position="141"/>
    </location>
</feature>
<evidence type="ECO:0000256" key="5">
    <source>
        <dbReference type="ARBA" id="ARBA00022989"/>
    </source>
</evidence>
<dbReference type="Pfam" id="PF00528">
    <property type="entry name" value="BPD_transp_1"/>
    <property type="match status" value="1"/>
</dbReference>
<dbReference type="EMBL" id="LCSD01000008">
    <property type="protein sequence ID" value="KKW47649.1"/>
    <property type="molecule type" value="Genomic_DNA"/>
</dbReference>
<evidence type="ECO:0000256" key="1">
    <source>
        <dbReference type="ARBA" id="ARBA00004651"/>
    </source>
</evidence>